<dbReference type="HOGENOM" id="CLU_305048_0_0_1"/>
<evidence type="ECO:0000313" key="3">
    <source>
        <dbReference type="Proteomes" id="UP000029665"/>
    </source>
</evidence>
<sequence>MSLNPGSGGPPRGVDTANLGAYSQPFGPTERGAPIQVPELSPEGPNPNPDATAQPDLSSPAGRIAENEARSRRNSERQERREAGNVGVEEDEDLLEIEPEDAGGPHGTQDTMGTIRSQNPGIAGGGGEDPATEGLMGVIMARAMDLLDSALVAKKAKGAKTLGRLEEGVADPGSGMGSRRNRLDRRLITLLKLGFHLPLTLCTNEAIEVVRAQPTRLADKRYTDADGNKVLIVDVNAGWPEEREISSEDWKDAWANLLQVLPEILVPDGVKRFREHFEFLSRQQNFKVRFPAIRQFDIDVRHNYFWGRECLPFSPGSPEYVSELIQRQNDVAMEMASRPSARYAEQVSYSTQANHSMGTNFAQVARYHPYGGDRGGFAQRGRGGGRGAGLAPEAKRPMCAPSAGPRPIMPVVSGASERDRIITTYRADTIEEELRRWGLWEKHAALPGKLQFGFRIGDMRPLTKTFTPENHKGGRENIEFIIEYTTEQVKLGHMTGPYSEEQVREILGSHFRSSPLSVVPKSSLEPNKLRLIQNCSFRDEDGVSVNDMITTEDFPTEWGTAAEVAEIGAPMDAVVDILDARGWGPNKKWVDDLNNFRFPTGRNTSDDGWEYAHSVDDIFDLGERLGLPWHKDKWTAHDFTGVYLGFLWNVPERTVALPDRKRLKYRTRLVDALEAMKGGARRIDLTTMEKLSGSLAHATFVYPRGRTYLSALYMFVASYPNEHALRYPPKSVVSDLKWWLELLSLAGERRMLVARGPVKDLDLWVDASTSWGIGVVIADTWDAWRWRVTREVWNTCSRDIGWAEMLAIELLLRRMVEMDWENANLLVRSDNEGVIKAFRRGRSRNWQVNMSIRRAELICMEKNIQIIPVYVNTKDNRADPVSRGIPGPTLSRFHSKFRLPDEISEFLVHA</sequence>
<gene>
    <name evidence="2" type="ORF">BN946_scf184946.g37</name>
</gene>
<feature type="compositionally biased region" description="Gly residues" evidence="1">
    <location>
        <begin position="1"/>
        <end position="11"/>
    </location>
</feature>
<protein>
    <submittedName>
        <fullName evidence="2">Uncharacterized protein</fullName>
    </submittedName>
</protein>
<evidence type="ECO:0000313" key="2">
    <source>
        <dbReference type="EMBL" id="CDO77643.1"/>
    </source>
</evidence>
<dbReference type="PANTHER" id="PTHR33050">
    <property type="entry name" value="REVERSE TRANSCRIPTASE DOMAIN-CONTAINING PROTEIN"/>
    <property type="match status" value="1"/>
</dbReference>
<evidence type="ECO:0000256" key="1">
    <source>
        <dbReference type="SAM" id="MobiDB-lite"/>
    </source>
</evidence>
<dbReference type="PANTHER" id="PTHR33050:SF7">
    <property type="entry name" value="RIBONUCLEASE H"/>
    <property type="match status" value="1"/>
</dbReference>
<keyword evidence="3" id="KW-1185">Reference proteome</keyword>
<dbReference type="AlphaFoldDB" id="A0A060SYK5"/>
<dbReference type="Proteomes" id="UP000029665">
    <property type="component" value="Unassembled WGS sequence"/>
</dbReference>
<feature type="region of interest" description="Disordered" evidence="1">
    <location>
        <begin position="382"/>
        <end position="411"/>
    </location>
</feature>
<dbReference type="EMBL" id="CCBP010000460">
    <property type="protein sequence ID" value="CDO77643.1"/>
    <property type="molecule type" value="Genomic_DNA"/>
</dbReference>
<proteinExistence type="predicted"/>
<reference evidence="2" key="1">
    <citation type="submission" date="2014-01" db="EMBL/GenBank/DDBJ databases">
        <title>The genome of the white-rot fungus Pycnoporus cinnabarinus: a basidiomycete model with a versatile arsenal for lignocellulosic biomass breakdown.</title>
        <authorList>
            <person name="Levasseur A."/>
            <person name="Lomascolo A."/>
            <person name="Ruiz-Duenas F.J."/>
            <person name="Uzan E."/>
            <person name="Piumi F."/>
            <person name="Kues U."/>
            <person name="Ram A.F.J."/>
            <person name="Murat C."/>
            <person name="Haon M."/>
            <person name="Benoit I."/>
            <person name="Arfi Y."/>
            <person name="Chevret D."/>
            <person name="Drula E."/>
            <person name="Kwon M.J."/>
            <person name="Gouret P."/>
            <person name="Lesage-Meessen L."/>
            <person name="Lombard V."/>
            <person name="Mariette J."/>
            <person name="Noirot C."/>
            <person name="Park J."/>
            <person name="Patyshakuliyeva A."/>
            <person name="Wieneger R.A.B."/>
            <person name="Wosten H.A.B."/>
            <person name="Martin F."/>
            <person name="Coutinho P.M."/>
            <person name="de Vries R."/>
            <person name="Martinez A.T."/>
            <person name="Klopp C."/>
            <person name="Pontarotti P."/>
            <person name="Henrissat B."/>
            <person name="Record E."/>
        </authorList>
    </citation>
    <scope>NUCLEOTIDE SEQUENCE [LARGE SCALE GENOMIC DNA]</scope>
    <source>
        <strain evidence="2">BRFM137</strain>
    </source>
</reference>
<name>A0A060SYK5_PYCCI</name>
<dbReference type="STRING" id="5643.A0A060SYK5"/>
<feature type="compositionally biased region" description="Acidic residues" evidence="1">
    <location>
        <begin position="88"/>
        <end position="101"/>
    </location>
</feature>
<dbReference type="OrthoDB" id="3255824at2759"/>
<feature type="region of interest" description="Disordered" evidence="1">
    <location>
        <begin position="1"/>
        <end position="130"/>
    </location>
</feature>
<dbReference type="InterPro" id="IPR052055">
    <property type="entry name" value="Hepadnavirus_pol/RT"/>
</dbReference>
<feature type="compositionally biased region" description="Basic and acidic residues" evidence="1">
    <location>
        <begin position="65"/>
        <end position="83"/>
    </location>
</feature>
<organism evidence="2 3">
    <name type="scientific">Pycnoporus cinnabarinus</name>
    <name type="common">Cinnabar-red polypore</name>
    <name type="synonym">Trametes cinnabarina</name>
    <dbReference type="NCBI Taxonomy" id="5643"/>
    <lineage>
        <taxon>Eukaryota</taxon>
        <taxon>Fungi</taxon>
        <taxon>Dikarya</taxon>
        <taxon>Basidiomycota</taxon>
        <taxon>Agaricomycotina</taxon>
        <taxon>Agaricomycetes</taxon>
        <taxon>Polyporales</taxon>
        <taxon>Polyporaceae</taxon>
        <taxon>Trametes</taxon>
    </lineage>
</organism>
<accession>A0A060SYK5</accession>
<dbReference type="OMA" id="VIMARAM"/>
<feature type="compositionally biased region" description="Polar residues" evidence="1">
    <location>
        <begin position="108"/>
        <end position="120"/>
    </location>
</feature>
<comment type="caution">
    <text evidence="2">The sequence shown here is derived from an EMBL/GenBank/DDBJ whole genome shotgun (WGS) entry which is preliminary data.</text>
</comment>